<dbReference type="PANTHER" id="PTHR48207">
    <property type="entry name" value="SUCCINATE--HYDROXYMETHYLGLUTARATE COA-TRANSFERASE"/>
    <property type="match status" value="1"/>
</dbReference>
<gene>
    <name evidence="2" type="ORF">GRF63_11845</name>
</gene>
<proteinExistence type="predicted"/>
<dbReference type="Pfam" id="PF02515">
    <property type="entry name" value="CoA_transf_3"/>
    <property type="match status" value="1"/>
</dbReference>
<dbReference type="EMBL" id="WUBR01000002">
    <property type="protein sequence ID" value="MWV28597.1"/>
    <property type="molecule type" value="Genomic_DNA"/>
</dbReference>
<dbReference type="GO" id="GO:0008410">
    <property type="term" value="F:CoA-transferase activity"/>
    <property type="evidence" value="ECO:0007669"/>
    <property type="project" value="TreeGrafter"/>
</dbReference>
<accession>A0A844XDP1</accession>
<dbReference type="Proteomes" id="UP000461409">
    <property type="component" value="Unassembled WGS sequence"/>
</dbReference>
<name>A0A844XDP1_9SPHN</name>
<dbReference type="InterPro" id="IPR050483">
    <property type="entry name" value="CoA-transferase_III_domain"/>
</dbReference>
<keyword evidence="3" id="KW-1185">Reference proteome</keyword>
<dbReference type="PANTHER" id="PTHR48207:SF3">
    <property type="entry name" value="SUCCINATE--HYDROXYMETHYLGLUTARATE COA-TRANSFERASE"/>
    <property type="match status" value="1"/>
</dbReference>
<dbReference type="AlphaFoldDB" id="A0A844XDP1"/>
<evidence type="ECO:0000313" key="2">
    <source>
        <dbReference type="EMBL" id="MWV28597.1"/>
    </source>
</evidence>
<organism evidence="2 3">
    <name type="scientific">Aurantiacibacter rhizosphaerae</name>
    <dbReference type="NCBI Taxonomy" id="2691582"/>
    <lineage>
        <taxon>Bacteria</taxon>
        <taxon>Pseudomonadati</taxon>
        <taxon>Pseudomonadota</taxon>
        <taxon>Alphaproteobacteria</taxon>
        <taxon>Sphingomonadales</taxon>
        <taxon>Erythrobacteraceae</taxon>
        <taxon>Aurantiacibacter</taxon>
    </lineage>
</organism>
<keyword evidence="1 2" id="KW-0808">Transferase</keyword>
<comment type="caution">
    <text evidence="2">The sequence shown here is derived from an EMBL/GenBank/DDBJ whole genome shotgun (WGS) entry which is preliminary data.</text>
</comment>
<dbReference type="RefSeq" id="WP_160486181.1">
    <property type="nucleotide sequence ID" value="NZ_WUBR01000002.1"/>
</dbReference>
<reference evidence="2 3" key="1">
    <citation type="submission" date="2019-12" db="EMBL/GenBank/DDBJ databases">
        <authorList>
            <person name="Lee S.D."/>
        </authorList>
    </citation>
    <scope>NUCLEOTIDE SEQUENCE [LARGE SCALE GENOMIC DNA]</scope>
    <source>
        <strain evidence="2 3">GH3-10</strain>
    </source>
</reference>
<dbReference type="Gene3D" id="3.40.50.10540">
    <property type="entry name" value="Crotonobetainyl-coa:carnitine coa-transferase, domain 1"/>
    <property type="match status" value="1"/>
</dbReference>
<evidence type="ECO:0000313" key="3">
    <source>
        <dbReference type="Proteomes" id="UP000461409"/>
    </source>
</evidence>
<sequence>MSNSPLHGIKVVELARILAGPWAGQVLADLGAEVHKVEGPDGDDTRQWGPPFIDRENGTKDAAYFHAANRGKDTMVADFNSAADLKKVHALIADADVLIENFKTGGLAKFGLDYDSLKEVNPRLVYCSITGFGQDGPYAGRAGYDIIIQAMSGIMDLTGTPDGPPNKIGVAYADIMTGLYAVIGIQAALRQRESTGRGQMVDMALFDVMVGTLGNQAMNYLASGRSPKRMGNAHPNIAPYEAFQARDGWLIVAVGNDRQFERFCEAIDLPLREEWTTNARRVKNRVSLSASIMKRIAEMKREDVLLKMENRGIPAGPINTVKQALTDPQIAARGMVVDLDEDGLKGLRTPIRFSEAELSIGRPSPALPGKEE</sequence>
<reference evidence="2 3" key="2">
    <citation type="submission" date="2020-02" db="EMBL/GenBank/DDBJ databases">
        <title>Erythrobacter dongmakensis sp. nov., isolated from a tidal mudflat.</title>
        <authorList>
            <person name="Kim I.S."/>
        </authorList>
    </citation>
    <scope>NUCLEOTIDE SEQUENCE [LARGE SCALE GENOMIC DNA]</scope>
    <source>
        <strain evidence="2 3">GH3-10</strain>
    </source>
</reference>
<evidence type="ECO:0000256" key="1">
    <source>
        <dbReference type="ARBA" id="ARBA00022679"/>
    </source>
</evidence>
<dbReference type="InterPro" id="IPR044855">
    <property type="entry name" value="CoA-Trfase_III_dom3_sf"/>
</dbReference>
<dbReference type="InterPro" id="IPR023606">
    <property type="entry name" value="CoA-Trfase_III_dom_1_sf"/>
</dbReference>
<protein>
    <submittedName>
        <fullName evidence="2">CoA transferase</fullName>
    </submittedName>
</protein>
<dbReference type="InterPro" id="IPR003673">
    <property type="entry name" value="CoA-Trfase_fam_III"/>
</dbReference>
<dbReference type="SUPFAM" id="SSF89796">
    <property type="entry name" value="CoA-transferase family III (CaiB/BaiF)"/>
    <property type="match status" value="1"/>
</dbReference>
<dbReference type="Gene3D" id="3.30.1540.10">
    <property type="entry name" value="formyl-coa transferase, domain 3"/>
    <property type="match status" value="1"/>
</dbReference>